<feature type="compositionally biased region" description="Basic and acidic residues" evidence="1">
    <location>
        <begin position="66"/>
        <end position="81"/>
    </location>
</feature>
<dbReference type="Gene3D" id="3.30.70.270">
    <property type="match status" value="1"/>
</dbReference>
<organism evidence="3">
    <name type="scientific">Tanacetum cinerariifolium</name>
    <name type="common">Dalmatian daisy</name>
    <name type="synonym">Chrysanthemum cinerariifolium</name>
    <dbReference type="NCBI Taxonomy" id="118510"/>
    <lineage>
        <taxon>Eukaryota</taxon>
        <taxon>Viridiplantae</taxon>
        <taxon>Streptophyta</taxon>
        <taxon>Embryophyta</taxon>
        <taxon>Tracheophyta</taxon>
        <taxon>Spermatophyta</taxon>
        <taxon>Magnoliopsida</taxon>
        <taxon>eudicotyledons</taxon>
        <taxon>Gunneridae</taxon>
        <taxon>Pentapetalae</taxon>
        <taxon>asterids</taxon>
        <taxon>campanulids</taxon>
        <taxon>Asterales</taxon>
        <taxon>Asteraceae</taxon>
        <taxon>Asteroideae</taxon>
        <taxon>Anthemideae</taxon>
        <taxon>Anthemidinae</taxon>
        <taxon>Tanacetum</taxon>
    </lineage>
</organism>
<dbReference type="SUPFAM" id="SSF56672">
    <property type="entry name" value="DNA/RNA polymerases"/>
    <property type="match status" value="1"/>
</dbReference>
<evidence type="ECO:0000256" key="1">
    <source>
        <dbReference type="SAM" id="MobiDB-lite"/>
    </source>
</evidence>
<comment type="caution">
    <text evidence="3">The sequence shown here is derived from an EMBL/GenBank/DDBJ whole genome shotgun (WGS) entry which is preliminary data.</text>
</comment>
<dbReference type="PANTHER" id="PTHR33064:SF37">
    <property type="entry name" value="RIBONUCLEASE H"/>
    <property type="match status" value="1"/>
</dbReference>
<accession>A0A699HQA8</accession>
<evidence type="ECO:0000259" key="2">
    <source>
        <dbReference type="Pfam" id="PF17919"/>
    </source>
</evidence>
<dbReference type="AlphaFoldDB" id="A0A699HQA8"/>
<feature type="domain" description="Reverse transcriptase/retrotransposon-derived protein RNase H-like" evidence="2">
    <location>
        <begin position="13"/>
        <end position="59"/>
    </location>
</feature>
<dbReference type="GO" id="GO:0003964">
    <property type="term" value="F:RNA-directed DNA polymerase activity"/>
    <property type="evidence" value="ECO:0007669"/>
    <property type="project" value="UniProtKB-KW"/>
</dbReference>
<sequence length="120" mass="13792">MTKLTQKNVKFNWGEEEETAFQLIKQNLCSAPILALPKGSENFIAYCDASHKGLGERKTRKGQNRSKLDKNEKRGEAEKSLKQSQWVEEEKLNKTQKEWPKMQIQESITTGAKTAYCPKM</sequence>
<name>A0A699HQA8_TANCI</name>
<dbReference type="EMBL" id="BKCJ010164807">
    <property type="protein sequence ID" value="GEY26954.1"/>
    <property type="molecule type" value="Genomic_DNA"/>
</dbReference>
<dbReference type="InterPro" id="IPR051320">
    <property type="entry name" value="Viral_Replic_Matur_Polypro"/>
</dbReference>
<keyword evidence="3" id="KW-0808">Transferase</keyword>
<gene>
    <name evidence="3" type="ORF">Tci_398928</name>
</gene>
<dbReference type="Pfam" id="PF17919">
    <property type="entry name" value="RT_RNaseH_2"/>
    <property type="match status" value="1"/>
</dbReference>
<dbReference type="InterPro" id="IPR043502">
    <property type="entry name" value="DNA/RNA_pol_sf"/>
</dbReference>
<dbReference type="InterPro" id="IPR041577">
    <property type="entry name" value="RT_RNaseH_2"/>
</dbReference>
<dbReference type="PANTHER" id="PTHR33064">
    <property type="entry name" value="POL PROTEIN"/>
    <property type="match status" value="1"/>
</dbReference>
<reference evidence="3" key="1">
    <citation type="journal article" date="2019" name="Sci. Rep.">
        <title>Draft genome of Tanacetum cinerariifolium, the natural source of mosquito coil.</title>
        <authorList>
            <person name="Yamashiro T."/>
            <person name="Shiraishi A."/>
            <person name="Satake H."/>
            <person name="Nakayama K."/>
        </authorList>
    </citation>
    <scope>NUCLEOTIDE SEQUENCE</scope>
</reference>
<feature type="region of interest" description="Disordered" evidence="1">
    <location>
        <begin position="53"/>
        <end position="98"/>
    </location>
</feature>
<evidence type="ECO:0000313" key="3">
    <source>
        <dbReference type="EMBL" id="GEY26954.1"/>
    </source>
</evidence>
<keyword evidence="3" id="KW-0695">RNA-directed DNA polymerase</keyword>
<proteinExistence type="predicted"/>
<protein>
    <submittedName>
        <fullName evidence="3">Reverse transcriptase domain-containing protein</fullName>
    </submittedName>
</protein>
<keyword evidence="3" id="KW-0548">Nucleotidyltransferase</keyword>
<dbReference type="InterPro" id="IPR043128">
    <property type="entry name" value="Rev_trsase/Diguanyl_cyclase"/>
</dbReference>
<feature type="compositionally biased region" description="Basic and acidic residues" evidence="1">
    <location>
        <begin position="88"/>
        <end position="98"/>
    </location>
</feature>